<dbReference type="GeneID" id="104758985"/>
<dbReference type="Pfam" id="PF00646">
    <property type="entry name" value="F-box"/>
    <property type="match status" value="1"/>
</dbReference>
<dbReference type="PANTHER" id="PTHR34145:SF28">
    <property type="entry name" value="F-BOX DOMAIN-CONTAINING PROTEIN"/>
    <property type="match status" value="1"/>
</dbReference>
<reference evidence="3" key="2">
    <citation type="submission" date="2025-08" db="UniProtKB">
        <authorList>
            <consortium name="RefSeq"/>
        </authorList>
    </citation>
    <scope>IDENTIFICATION</scope>
    <source>
        <tissue evidence="3">Leaf</tissue>
    </source>
</reference>
<name>A0ABM0X402_CAMSA</name>
<evidence type="ECO:0000313" key="3">
    <source>
        <dbReference type="RefSeq" id="XP_010480264.2"/>
    </source>
</evidence>
<dbReference type="Proteomes" id="UP000694864">
    <property type="component" value="Chromosome 17"/>
</dbReference>
<keyword evidence="2" id="KW-1185">Reference proteome</keyword>
<proteinExistence type="predicted"/>
<feature type="domain" description="F-box" evidence="1">
    <location>
        <begin position="59"/>
        <end position="107"/>
    </location>
</feature>
<dbReference type="InterPro" id="IPR053772">
    <property type="entry name" value="At1g61320/At1g61330-like"/>
</dbReference>
<dbReference type="Pfam" id="PF23622">
    <property type="entry name" value="LRR_At1g61320_AtMIF1"/>
    <property type="match status" value="1"/>
</dbReference>
<dbReference type="InterPro" id="IPR032675">
    <property type="entry name" value="LRR_dom_sf"/>
</dbReference>
<dbReference type="InterPro" id="IPR055357">
    <property type="entry name" value="LRR_At1g61320_AtMIF1"/>
</dbReference>
<gene>
    <name evidence="3" type="primary">LOC104758985</name>
</gene>
<accession>A0ABM0X402</accession>
<dbReference type="InterPro" id="IPR001810">
    <property type="entry name" value="F-box_dom"/>
</dbReference>
<dbReference type="Gene3D" id="1.20.1280.50">
    <property type="match status" value="1"/>
</dbReference>
<dbReference type="PROSITE" id="PS50181">
    <property type="entry name" value="FBOX"/>
    <property type="match status" value="1"/>
</dbReference>
<dbReference type="PANTHER" id="PTHR34145">
    <property type="entry name" value="OS02G0105600 PROTEIN"/>
    <property type="match status" value="1"/>
</dbReference>
<protein>
    <submittedName>
        <fullName evidence="3">FBD-associated F-box protein At1g61320-like</fullName>
    </submittedName>
</protein>
<evidence type="ECO:0000259" key="1">
    <source>
        <dbReference type="PROSITE" id="PS50181"/>
    </source>
</evidence>
<evidence type="ECO:0000313" key="2">
    <source>
        <dbReference type="Proteomes" id="UP000694864"/>
    </source>
</evidence>
<dbReference type="SUPFAM" id="SSF52058">
    <property type="entry name" value="L domain-like"/>
    <property type="match status" value="1"/>
</dbReference>
<sequence>MLHDEKFEQILDGLLEEYRLNIDQVASKDVVPSIASFYLLPKSRKKKKIKMSESSNKQLKVLQNLPDELMVRSLSFLPIQSLLQTRVVSKLFRHTEIRSLDLDFSRIFSVERSQLEVTNIIQNVFNKHEGMEINRFVLCPEGIDWEESVTSWINTCIGKNIQEIVLDFSKSREVVEIPIDFSAIKTLTVLNLRWCKFDEIPNNSPEGLKLLKKLSLARTMTTKEMVDAIFTNCIHLELLELIECGIYGILTIPALNHKKFKSLVLSTMTNITDIVVHAPTLEYFKYEGYVTNITFSTTDALKEANIHYKRNRHIYDPSDMVISNMKDYTKVCVLATTNIFLEALIKRHVGGGRLERKGTFKFENLTDFKISFNARSLCTLFEIAEFLKDCPKVERLVIDIQNFEYADRLEFWEIHLKEEIENNNYLFMFLNEVKIIGYKNHWHELDIVEFFVKNAPALVKVDLEMPKNSKNKVHAPDNARINFITSKFSAIKVTEV</sequence>
<dbReference type="RefSeq" id="XP_010480264.2">
    <property type="nucleotide sequence ID" value="XM_010481962.2"/>
</dbReference>
<dbReference type="Gene3D" id="3.80.10.10">
    <property type="entry name" value="Ribonuclease Inhibitor"/>
    <property type="match status" value="1"/>
</dbReference>
<organism evidence="2 3">
    <name type="scientific">Camelina sativa</name>
    <name type="common">False flax</name>
    <name type="synonym">Myagrum sativum</name>
    <dbReference type="NCBI Taxonomy" id="90675"/>
    <lineage>
        <taxon>Eukaryota</taxon>
        <taxon>Viridiplantae</taxon>
        <taxon>Streptophyta</taxon>
        <taxon>Embryophyta</taxon>
        <taxon>Tracheophyta</taxon>
        <taxon>Spermatophyta</taxon>
        <taxon>Magnoliopsida</taxon>
        <taxon>eudicotyledons</taxon>
        <taxon>Gunneridae</taxon>
        <taxon>Pentapetalae</taxon>
        <taxon>rosids</taxon>
        <taxon>malvids</taxon>
        <taxon>Brassicales</taxon>
        <taxon>Brassicaceae</taxon>
        <taxon>Camelineae</taxon>
        <taxon>Camelina</taxon>
    </lineage>
</organism>
<reference evidence="2" key="1">
    <citation type="journal article" date="2014" name="Nat. Commun.">
        <title>The emerging biofuel crop Camelina sativa retains a highly undifferentiated hexaploid genome structure.</title>
        <authorList>
            <person name="Kagale S."/>
            <person name="Koh C."/>
            <person name="Nixon J."/>
            <person name="Bollina V."/>
            <person name="Clarke W.E."/>
            <person name="Tuteja R."/>
            <person name="Spillane C."/>
            <person name="Robinson S.J."/>
            <person name="Links M.G."/>
            <person name="Clarke C."/>
            <person name="Higgins E.E."/>
            <person name="Huebert T."/>
            <person name="Sharpe A.G."/>
            <person name="Parkin I.A."/>
        </authorList>
    </citation>
    <scope>NUCLEOTIDE SEQUENCE [LARGE SCALE GENOMIC DNA]</scope>
    <source>
        <strain evidence="2">cv. DH55</strain>
    </source>
</reference>